<name>A0A7C2G1K8_9CREN</name>
<dbReference type="CDD" id="cd06848">
    <property type="entry name" value="GCS_H"/>
    <property type="match status" value="1"/>
</dbReference>
<evidence type="ECO:0000256" key="1">
    <source>
        <dbReference type="ARBA" id="ARBA00009249"/>
    </source>
</evidence>
<evidence type="ECO:0000256" key="3">
    <source>
        <dbReference type="HAMAP-Rule" id="MF_00272"/>
    </source>
</evidence>
<dbReference type="PROSITE" id="PS50968">
    <property type="entry name" value="BIOTINYL_LIPOYL"/>
    <property type="match status" value="1"/>
</dbReference>
<comment type="function">
    <text evidence="3">The glycine cleavage system catalyzes the degradation of glycine. The H protein shuttles the methylamine group of glycine from the P protein to the T protein.</text>
</comment>
<comment type="similarity">
    <text evidence="1 3">Belongs to the GcvH family.</text>
</comment>
<dbReference type="InterPro" id="IPR017453">
    <property type="entry name" value="GCV_H_sub"/>
</dbReference>
<dbReference type="PANTHER" id="PTHR11715">
    <property type="entry name" value="GLYCINE CLEAVAGE SYSTEM H PROTEIN"/>
    <property type="match status" value="1"/>
</dbReference>
<dbReference type="GO" id="GO:0005960">
    <property type="term" value="C:glycine cleavage complex"/>
    <property type="evidence" value="ECO:0007669"/>
    <property type="project" value="InterPro"/>
</dbReference>
<feature type="domain" description="Lipoyl-binding" evidence="5">
    <location>
        <begin position="35"/>
        <end position="117"/>
    </location>
</feature>
<gene>
    <name evidence="3 6" type="primary">gcvH</name>
    <name evidence="6" type="ORF">ENP55_05180</name>
</gene>
<dbReference type="HAMAP" id="MF_00272">
    <property type="entry name" value="GcvH"/>
    <property type="match status" value="1"/>
</dbReference>
<comment type="subunit">
    <text evidence="3">The glycine cleavage system is composed of four proteins: P, T, L and H.</text>
</comment>
<keyword evidence="2 3" id="KW-0450">Lipoyl</keyword>
<dbReference type="InterPro" id="IPR000089">
    <property type="entry name" value="Biotin_lipoyl"/>
</dbReference>
<feature type="modified residue" description="N6-lipoyllysine" evidence="3 4">
    <location>
        <position position="76"/>
    </location>
</feature>
<dbReference type="InterPro" id="IPR033753">
    <property type="entry name" value="GCV_H/Fam206"/>
</dbReference>
<dbReference type="NCBIfam" id="TIGR00527">
    <property type="entry name" value="gcvH"/>
    <property type="match status" value="1"/>
</dbReference>
<comment type="caution">
    <text evidence="6">The sequence shown here is derived from an EMBL/GenBank/DDBJ whole genome shotgun (WGS) entry which is preliminary data.</text>
</comment>
<dbReference type="InterPro" id="IPR011053">
    <property type="entry name" value="Single_hybrid_motif"/>
</dbReference>
<organism evidence="6">
    <name type="scientific">Thermosphaera aggregans</name>
    <dbReference type="NCBI Taxonomy" id="54254"/>
    <lineage>
        <taxon>Archaea</taxon>
        <taxon>Thermoproteota</taxon>
        <taxon>Thermoprotei</taxon>
        <taxon>Desulfurococcales</taxon>
        <taxon>Desulfurococcaceae</taxon>
        <taxon>Thermosphaera</taxon>
    </lineage>
</organism>
<dbReference type="Gene3D" id="2.40.50.100">
    <property type="match status" value="1"/>
</dbReference>
<dbReference type="GO" id="GO:0005737">
    <property type="term" value="C:cytoplasm"/>
    <property type="evidence" value="ECO:0007669"/>
    <property type="project" value="TreeGrafter"/>
</dbReference>
<dbReference type="GO" id="GO:0019464">
    <property type="term" value="P:glycine decarboxylation via glycine cleavage system"/>
    <property type="evidence" value="ECO:0007669"/>
    <property type="project" value="UniProtKB-UniRule"/>
</dbReference>
<dbReference type="GO" id="GO:0009249">
    <property type="term" value="P:protein lipoylation"/>
    <property type="evidence" value="ECO:0007669"/>
    <property type="project" value="TreeGrafter"/>
</dbReference>
<dbReference type="EMBL" id="DSJT01000026">
    <property type="protein sequence ID" value="HEF87667.1"/>
    <property type="molecule type" value="Genomic_DNA"/>
</dbReference>
<comment type="cofactor">
    <cofactor evidence="3">
        <name>(R)-lipoate</name>
        <dbReference type="ChEBI" id="CHEBI:83088"/>
    </cofactor>
    <text evidence="3">Binds 1 lipoyl cofactor covalently.</text>
</comment>
<dbReference type="Pfam" id="PF01597">
    <property type="entry name" value="GCV_H"/>
    <property type="match status" value="1"/>
</dbReference>
<evidence type="ECO:0000256" key="2">
    <source>
        <dbReference type="ARBA" id="ARBA00022823"/>
    </source>
</evidence>
<reference evidence="6" key="1">
    <citation type="journal article" date="2020" name="mSystems">
        <title>Genome- and Community-Level Interaction Insights into Carbon Utilization and Element Cycling Functions of Hydrothermarchaeota in Hydrothermal Sediment.</title>
        <authorList>
            <person name="Zhou Z."/>
            <person name="Liu Y."/>
            <person name="Xu W."/>
            <person name="Pan J."/>
            <person name="Luo Z.H."/>
            <person name="Li M."/>
        </authorList>
    </citation>
    <scope>NUCLEOTIDE SEQUENCE [LARGE SCALE GENOMIC DNA]</scope>
    <source>
        <strain evidence="6">SpSt-23</strain>
    </source>
</reference>
<evidence type="ECO:0000259" key="5">
    <source>
        <dbReference type="PROSITE" id="PS50968"/>
    </source>
</evidence>
<sequence>MSEDIIVELKAKKYIVKKDRRYTETDEWAILEGDVATVGLTDYAQKELKDIVSIELPEIGRKVKKGEEIGVVDSIKASSTYYSPLSGEIIEVNEELNGSPELVNKDPYGKGWVFKIRVDNPGEYDSLLTPEKYAEKVKTSHH</sequence>
<dbReference type="PANTHER" id="PTHR11715:SF3">
    <property type="entry name" value="GLYCINE CLEAVAGE SYSTEM H PROTEIN-RELATED"/>
    <property type="match status" value="1"/>
</dbReference>
<evidence type="ECO:0000313" key="6">
    <source>
        <dbReference type="EMBL" id="HEF87667.1"/>
    </source>
</evidence>
<protein>
    <recommendedName>
        <fullName evidence="3">Probable glycine cleavage system H protein</fullName>
    </recommendedName>
</protein>
<dbReference type="InterPro" id="IPR002930">
    <property type="entry name" value="GCV_H"/>
</dbReference>
<dbReference type="SUPFAM" id="SSF51230">
    <property type="entry name" value="Single hybrid motif"/>
    <property type="match status" value="1"/>
</dbReference>
<proteinExistence type="inferred from homology"/>
<dbReference type="NCBIfam" id="NF002270">
    <property type="entry name" value="PRK01202.1"/>
    <property type="match status" value="1"/>
</dbReference>
<dbReference type="AlphaFoldDB" id="A0A7C2G1K8"/>
<accession>A0A7C2G1K8</accession>
<evidence type="ECO:0000256" key="4">
    <source>
        <dbReference type="PIRSR" id="PIRSR617453-50"/>
    </source>
</evidence>